<evidence type="ECO:0008006" key="5">
    <source>
        <dbReference type="Google" id="ProtNLM"/>
    </source>
</evidence>
<feature type="domain" description="Transposase IS204/IS1001/IS1096/IS1165 DDE" evidence="1">
    <location>
        <begin position="182"/>
        <end position="300"/>
    </location>
</feature>
<dbReference type="RefSeq" id="WP_126832172.1">
    <property type="nucleotide sequence ID" value="NZ_CBCRYB010000014.1"/>
</dbReference>
<feature type="domain" description="Transposase IS204/IS1001/IS1096/IS1165 zinc-finger" evidence="2">
    <location>
        <begin position="47"/>
        <end position="95"/>
    </location>
</feature>
<accession>A0A430A6F0</accession>
<sequence>MSHNHCIRTSLNLTDKNITFSKCFCETLSYKGHSSLLYHAILSYKTNTCPKCQAPNSNYSIVKNGYLTSQLKSLSQSHMPTFIELKKQWFLCKCCSSSFLATSPEIEKHCFIANKVKQSITIELKDTHLLKNLALRYFVSPTTISRVLTALGRSFKPDSNAHHIARQTFEYITSVLFTLFLTAHSSVKTTVVDMNAAYFMLACDLFYNAKIIIDRFHLIQLISRSLNQTRIKVVTKFKTSKSKDQKNYKKLKQYWRLLLKDSNRLDFNTYRYEPLFHKPLTETEIIDYVLSLNPILKETYTCY</sequence>
<organism evidence="3 4">
    <name type="scientific">Vagococcus fessus</name>
    <dbReference type="NCBI Taxonomy" id="120370"/>
    <lineage>
        <taxon>Bacteria</taxon>
        <taxon>Bacillati</taxon>
        <taxon>Bacillota</taxon>
        <taxon>Bacilli</taxon>
        <taxon>Lactobacillales</taxon>
        <taxon>Enterococcaceae</taxon>
        <taxon>Vagococcus</taxon>
    </lineage>
</organism>
<dbReference type="EMBL" id="NGJY01000003">
    <property type="protein sequence ID" value="RSU02477.1"/>
    <property type="molecule type" value="Genomic_DNA"/>
</dbReference>
<dbReference type="Pfam" id="PF14690">
    <property type="entry name" value="Zn_ribbon_ISL3"/>
    <property type="match status" value="1"/>
</dbReference>
<dbReference type="InterPro" id="IPR047951">
    <property type="entry name" value="Transpos_ISL3"/>
</dbReference>
<keyword evidence="4" id="KW-1185">Reference proteome</keyword>
<evidence type="ECO:0000313" key="3">
    <source>
        <dbReference type="EMBL" id="RSU02477.1"/>
    </source>
</evidence>
<dbReference type="Proteomes" id="UP000287101">
    <property type="component" value="Unassembled WGS sequence"/>
</dbReference>
<dbReference type="AlphaFoldDB" id="A0A430A6F0"/>
<dbReference type="PANTHER" id="PTHR33498:SF1">
    <property type="entry name" value="TRANSPOSASE FOR INSERTION SEQUENCE ELEMENT IS1557"/>
    <property type="match status" value="1"/>
</dbReference>
<evidence type="ECO:0000313" key="4">
    <source>
        <dbReference type="Proteomes" id="UP000287101"/>
    </source>
</evidence>
<protein>
    <recommendedName>
        <fullName evidence="5">Transposase IS204/IS1001/IS1096/IS1165 DDE domain-containing protein</fullName>
    </recommendedName>
</protein>
<proteinExistence type="predicted"/>
<reference evidence="3 4" key="1">
    <citation type="submission" date="2017-05" db="EMBL/GenBank/DDBJ databases">
        <title>Vagococcus spp. assemblies.</title>
        <authorList>
            <person name="Gulvik C.A."/>
        </authorList>
    </citation>
    <scope>NUCLEOTIDE SEQUENCE [LARGE SCALE GENOMIC DNA]</scope>
    <source>
        <strain evidence="3 4">CCUG 41755</strain>
    </source>
</reference>
<dbReference type="OrthoDB" id="2012732at2"/>
<evidence type="ECO:0000259" key="2">
    <source>
        <dbReference type="Pfam" id="PF14690"/>
    </source>
</evidence>
<dbReference type="Pfam" id="PF01610">
    <property type="entry name" value="DDE_Tnp_ISL3"/>
    <property type="match status" value="1"/>
</dbReference>
<dbReference type="PANTHER" id="PTHR33498">
    <property type="entry name" value="TRANSPOSASE FOR INSERTION SEQUENCE ELEMENT IS1557"/>
    <property type="match status" value="1"/>
</dbReference>
<evidence type="ECO:0000259" key="1">
    <source>
        <dbReference type="Pfam" id="PF01610"/>
    </source>
</evidence>
<gene>
    <name evidence="3" type="ORF">CBF31_08910</name>
</gene>
<comment type="caution">
    <text evidence="3">The sequence shown here is derived from an EMBL/GenBank/DDBJ whole genome shotgun (WGS) entry which is preliminary data.</text>
</comment>
<dbReference type="InterPro" id="IPR029261">
    <property type="entry name" value="Transposase_Znf"/>
</dbReference>
<dbReference type="InterPro" id="IPR002560">
    <property type="entry name" value="Transposase_DDE"/>
</dbReference>
<name>A0A430A6F0_9ENTE</name>